<dbReference type="EMBL" id="CM044704">
    <property type="protein sequence ID" value="KAI5667313.1"/>
    <property type="molecule type" value="Genomic_DNA"/>
</dbReference>
<sequence>MGMRLFGNRALVWSLAGFDYEMPELCSDDLVMGSELYLWSPNMSLHVSLNSGVEAALMCLDLLRIPSCARNPHVAFALTFSISCFLLRLTRDIQRHGTLLKFWAWSFGYIFPWKDMIVFVFLDL</sequence>
<evidence type="ECO:0000313" key="1">
    <source>
        <dbReference type="EMBL" id="KAI5667313.1"/>
    </source>
</evidence>
<organism evidence="1 2">
    <name type="scientific">Catharanthus roseus</name>
    <name type="common">Madagascar periwinkle</name>
    <name type="synonym">Vinca rosea</name>
    <dbReference type="NCBI Taxonomy" id="4058"/>
    <lineage>
        <taxon>Eukaryota</taxon>
        <taxon>Viridiplantae</taxon>
        <taxon>Streptophyta</taxon>
        <taxon>Embryophyta</taxon>
        <taxon>Tracheophyta</taxon>
        <taxon>Spermatophyta</taxon>
        <taxon>Magnoliopsida</taxon>
        <taxon>eudicotyledons</taxon>
        <taxon>Gunneridae</taxon>
        <taxon>Pentapetalae</taxon>
        <taxon>asterids</taxon>
        <taxon>lamiids</taxon>
        <taxon>Gentianales</taxon>
        <taxon>Apocynaceae</taxon>
        <taxon>Rauvolfioideae</taxon>
        <taxon>Vinceae</taxon>
        <taxon>Catharanthinae</taxon>
        <taxon>Catharanthus</taxon>
    </lineage>
</organism>
<name>A0ACC0B472_CATRO</name>
<evidence type="ECO:0000313" key="2">
    <source>
        <dbReference type="Proteomes" id="UP001060085"/>
    </source>
</evidence>
<gene>
    <name evidence="1" type="ORF">M9H77_17166</name>
</gene>
<reference evidence="2" key="1">
    <citation type="journal article" date="2023" name="Nat. Plants">
        <title>Single-cell RNA sequencing provides a high-resolution roadmap for understanding the multicellular compartmentation of specialized metabolism.</title>
        <authorList>
            <person name="Sun S."/>
            <person name="Shen X."/>
            <person name="Li Y."/>
            <person name="Li Y."/>
            <person name="Wang S."/>
            <person name="Li R."/>
            <person name="Zhang H."/>
            <person name="Shen G."/>
            <person name="Guo B."/>
            <person name="Wei J."/>
            <person name="Xu J."/>
            <person name="St-Pierre B."/>
            <person name="Chen S."/>
            <person name="Sun C."/>
        </authorList>
    </citation>
    <scope>NUCLEOTIDE SEQUENCE [LARGE SCALE GENOMIC DNA]</scope>
</reference>
<protein>
    <submittedName>
        <fullName evidence="1">Uncharacterized protein</fullName>
    </submittedName>
</protein>
<keyword evidence="2" id="KW-1185">Reference proteome</keyword>
<comment type="caution">
    <text evidence="1">The sequence shown here is derived from an EMBL/GenBank/DDBJ whole genome shotgun (WGS) entry which is preliminary data.</text>
</comment>
<proteinExistence type="predicted"/>
<dbReference type="Proteomes" id="UP001060085">
    <property type="component" value="Linkage Group LG04"/>
</dbReference>
<accession>A0ACC0B472</accession>